<evidence type="ECO:0008006" key="4">
    <source>
        <dbReference type="Google" id="ProtNLM"/>
    </source>
</evidence>
<gene>
    <name evidence="2" type="ORF">SAMN02583745_00964</name>
</gene>
<proteinExistence type="predicted"/>
<name>A0A1I0ALD6_9GAMM</name>
<dbReference type="OrthoDB" id="7065811at2"/>
<dbReference type="EMBL" id="FOHV01000006">
    <property type="protein sequence ID" value="SES95095.1"/>
    <property type="molecule type" value="Genomic_DNA"/>
</dbReference>
<evidence type="ECO:0000313" key="3">
    <source>
        <dbReference type="Proteomes" id="UP000242642"/>
    </source>
</evidence>
<reference evidence="3" key="1">
    <citation type="submission" date="2016-10" db="EMBL/GenBank/DDBJ databases">
        <authorList>
            <person name="Varghese N."/>
            <person name="Submissions S."/>
        </authorList>
    </citation>
    <scope>NUCLEOTIDE SEQUENCE [LARGE SCALE GENOMIC DNA]</scope>
    <source>
        <strain evidence="3">DSM 18579</strain>
    </source>
</reference>
<accession>A0A1I0ALD6</accession>
<dbReference type="InterPro" id="IPR016186">
    <property type="entry name" value="C-type_lectin-like/link_sf"/>
</dbReference>
<sequence>MNKYLAIVLLLISTSSTLDASPKTGGYWQAAPNKFWPAELGYSFRAIVGNQIQQTTAANNVDVFCDSQGSGYRTPSIGEFNRQHVGYNPFLVGPRHFSGHFNNDITKAGLPNTGGRFISGSIFNEWGNLATYNNGWENNWYWAAEPGPNPKNTSFGRRLNFRTTDGAVAGYHNGDPGSYCGTNPPTETALYYWGCVTQATRAVACVRDLVPTPLNASPGKTS</sequence>
<keyword evidence="1" id="KW-0732">Signal</keyword>
<evidence type="ECO:0000256" key="1">
    <source>
        <dbReference type="SAM" id="SignalP"/>
    </source>
</evidence>
<keyword evidence="3" id="KW-1185">Reference proteome</keyword>
<feature type="signal peptide" evidence="1">
    <location>
        <begin position="1"/>
        <end position="20"/>
    </location>
</feature>
<dbReference type="RefSeq" id="WP_093318237.1">
    <property type="nucleotide sequence ID" value="NZ_FOHV01000006.1"/>
</dbReference>
<organism evidence="2 3">
    <name type="scientific">Thorsellia anophelis DSM 18579</name>
    <dbReference type="NCBI Taxonomy" id="1123402"/>
    <lineage>
        <taxon>Bacteria</taxon>
        <taxon>Pseudomonadati</taxon>
        <taxon>Pseudomonadota</taxon>
        <taxon>Gammaproteobacteria</taxon>
        <taxon>Enterobacterales</taxon>
        <taxon>Thorselliaceae</taxon>
        <taxon>Thorsellia</taxon>
    </lineage>
</organism>
<dbReference type="Proteomes" id="UP000242642">
    <property type="component" value="Unassembled WGS sequence"/>
</dbReference>
<feature type="chain" id="PRO_5017261685" description="Major paralogous domain-containing protein" evidence="1">
    <location>
        <begin position="21"/>
        <end position="222"/>
    </location>
</feature>
<dbReference type="Gene3D" id="3.10.100.10">
    <property type="entry name" value="Mannose-Binding Protein A, subunit A"/>
    <property type="match status" value="1"/>
</dbReference>
<protein>
    <recommendedName>
        <fullName evidence="4">Major paralogous domain-containing protein</fullName>
    </recommendedName>
</protein>
<evidence type="ECO:0000313" key="2">
    <source>
        <dbReference type="EMBL" id="SES95095.1"/>
    </source>
</evidence>
<dbReference type="AlphaFoldDB" id="A0A1I0ALD6"/>